<dbReference type="InterPro" id="IPR005322">
    <property type="entry name" value="Peptidase_C69"/>
</dbReference>
<keyword evidence="3" id="KW-1185">Reference proteome</keyword>
<dbReference type="EMBL" id="NCKV01000642">
    <property type="protein sequence ID" value="RWS30105.1"/>
    <property type="molecule type" value="Genomic_DNA"/>
</dbReference>
<evidence type="ECO:0000256" key="1">
    <source>
        <dbReference type="ARBA" id="ARBA00005705"/>
    </source>
</evidence>
<dbReference type="Pfam" id="PF03577">
    <property type="entry name" value="Peptidase_C69"/>
    <property type="match status" value="1"/>
</dbReference>
<protein>
    <recommendedName>
        <fullName evidence="4">Secernin-2-like protein</fullName>
    </recommendedName>
</protein>
<organism evidence="2 3">
    <name type="scientific">Leptotrombidium deliense</name>
    <dbReference type="NCBI Taxonomy" id="299467"/>
    <lineage>
        <taxon>Eukaryota</taxon>
        <taxon>Metazoa</taxon>
        <taxon>Ecdysozoa</taxon>
        <taxon>Arthropoda</taxon>
        <taxon>Chelicerata</taxon>
        <taxon>Arachnida</taxon>
        <taxon>Acari</taxon>
        <taxon>Acariformes</taxon>
        <taxon>Trombidiformes</taxon>
        <taxon>Prostigmata</taxon>
        <taxon>Anystina</taxon>
        <taxon>Parasitengona</taxon>
        <taxon>Trombiculoidea</taxon>
        <taxon>Trombiculidae</taxon>
        <taxon>Leptotrombidium</taxon>
    </lineage>
</organism>
<sequence length="232" mass="26223">MYFESCDTFVVFPPQTENNKVIFGKNSDRRAGEVQEVVYIPRTKYDTKSKVECTFIEVDQVSQTNAVILSKPSWMWGAEMGANEHGVVVGNEAVFTKVKEDDDGQERLLGMDLLRLSLERANSAEHAVNVITDLLETYGQGGPCEERVDAIEYHNSFLIADVNEAWILETAGRLWAAERVVSGFRNISNCLSIETKIDAKCENLLDQAKRRGLWDGTQPFNFSQVFTEEVER</sequence>
<comment type="caution">
    <text evidence="2">The sequence shown here is derived from an EMBL/GenBank/DDBJ whole genome shotgun (WGS) entry which is preliminary data.</text>
</comment>
<dbReference type="PANTHER" id="PTHR12994:SF17">
    <property type="entry name" value="LD30995P"/>
    <property type="match status" value="1"/>
</dbReference>
<gene>
    <name evidence="2" type="ORF">B4U80_01780</name>
</gene>
<dbReference type="GO" id="GO:0016805">
    <property type="term" value="F:dipeptidase activity"/>
    <property type="evidence" value="ECO:0007669"/>
    <property type="project" value="InterPro"/>
</dbReference>
<name>A0A443SRL5_9ACAR</name>
<dbReference type="STRING" id="299467.A0A443SRL5"/>
<evidence type="ECO:0008006" key="4">
    <source>
        <dbReference type="Google" id="ProtNLM"/>
    </source>
</evidence>
<dbReference type="GO" id="GO:0006508">
    <property type="term" value="P:proteolysis"/>
    <property type="evidence" value="ECO:0007669"/>
    <property type="project" value="InterPro"/>
</dbReference>
<evidence type="ECO:0000313" key="3">
    <source>
        <dbReference type="Proteomes" id="UP000288716"/>
    </source>
</evidence>
<dbReference type="OrthoDB" id="5175656at2759"/>
<dbReference type="PANTHER" id="PTHR12994">
    <property type="entry name" value="SECERNIN"/>
    <property type="match status" value="1"/>
</dbReference>
<comment type="similarity">
    <text evidence="1">Belongs to the peptidase C69 family. Secernin subfamily.</text>
</comment>
<reference evidence="2 3" key="1">
    <citation type="journal article" date="2018" name="Gigascience">
        <title>Genomes of trombidid mites reveal novel predicted allergens and laterally-transferred genes associated with secondary metabolism.</title>
        <authorList>
            <person name="Dong X."/>
            <person name="Chaisiri K."/>
            <person name="Xia D."/>
            <person name="Armstrong S.D."/>
            <person name="Fang Y."/>
            <person name="Donnelly M.J."/>
            <person name="Kadowaki T."/>
            <person name="McGarry J.W."/>
            <person name="Darby A.C."/>
            <person name="Makepeace B.L."/>
        </authorList>
    </citation>
    <scope>NUCLEOTIDE SEQUENCE [LARGE SCALE GENOMIC DNA]</scope>
    <source>
        <strain evidence="2">UoL-UT</strain>
    </source>
</reference>
<dbReference type="Proteomes" id="UP000288716">
    <property type="component" value="Unassembled WGS sequence"/>
</dbReference>
<dbReference type="GO" id="GO:0070004">
    <property type="term" value="F:cysteine-type exopeptidase activity"/>
    <property type="evidence" value="ECO:0007669"/>
    <property type="project" value="InterPro"/>
</dbReference>
<accession>A0A443SRL5</accession>
<evidence type="ECO:0000313" key="2">
    <source>
        <dbReference type="EMBL" id="RWS30105.1"/>
    </source>
</evidence>
<dbReference type="VEuPathDB" id="VectorBase:LDEU001936"/>
<proteinExistence type="inferred from homology"/>
<dbReference type="AlphaFoldDB" id="A0A443SRL5"/>
<dbReference type="Gene3D" id="3.60.60.10">
    <property type="entry name" value="Penicillin V Acylase, Chain A"/>
    <property type="match status" value="1"/>
</dbReference>